<dbReference type="AlphaFoldDB" id="A0A388KMI0"/>
<name>A0A388KMI0_CHABU</name>
<evidence type="ECO:0000256" key="1">
    <source>
        <dbReference type="SAM" id="MobiDB-lite"/>
    </source>
</evidence>
<gene>
    <name evidence="3" type="ORF">CBR_g8685</name>
</gene>
<dbReference type="SUPFAM" id="SSF81383">
    <property type="entry name" value="F-box domain"/>
    <property type="match status" value="1"/>
</dbReference>
<feature type="domain" description="F-box" evidence="2">
    <location>
        <begin position="147"/>
        <end position="187"/>
    </location>
</feature>
<dbReference type="PANTHER" id="PTHR38926:SF5">
    <property type="entry name" value="F-BOX AND LEUCINE-RICH REPEAT PROTEIN 6"/>
    <property type="match status" value="1"/>
</dbReference>
<dbReference type="InterPro" id="IPR032675">
    <property type="entry name" value="LRR_dom_sf"/>
</dbReference>
<protein>
    <recommendedName>
        <fullName evidence="2">F-box domain-containing protein</fullName>
    </recommendedName>
</protein>
<keyword evidence="4" id="KW-1185">Reference proteome</keyword>
<dbReference type="InterPro" id="IPR001810">
    <property type="entry name" value="F-box_dom"/>
</dbReference>
<evidence type="ECO:0000259" key="2">
    <source>
        <dbReference type="Pfam" id="PF12937"/>
    </source>
</evidence>
<dbReference type="PANTHER" id="PTHR38926">
    <property type="entry name" value="F-BOX DOMAIN CONTAINING PROTEIN, EXPRESSED"/>
    <property type="match status" value="1"/>
</dbReference>
<accession>A0A388KMI0</accession>
<feature type="region of interest" description="Disordered" evidence="1">
    <location>
        <begin position="1"/>
        <end position="112"/>
    </location>
</feature>
<comment type="caution">
    <text evidence="3">The sequence shown here is derived from an EMBL/GenBank/DDBJ whole genome shotgun (WGS) entry which is preliminary data.</text>
</comment>
<dbReference type="OrthoDB" id="1929062at2759"/>
<dbReference type="InterPro" id="IPR036047">
    <property type="entry name" value="F-box-like_dom_sf"/>
</dbReference>
<sequence length="312" mass="34839">MGSTMSIEKEGNKEDVFPRREGDPTRDQQTDQRPDYLPALAPETGEDFLKNDAAESESAGVERETEGVFLESDAERDVANAEEKGGSFLSERSDTETSSQHSDDSTHRPCTYHDHEHPPYACHQQCNLEDKRADDVEVGHDWGDLEHDALVLIFSFLSYVQQRIRVGAVCKSWHRASLDPGCWKEPDARLWFGVGAWHSTSWQSASWRIASCKSAARTAVIRAQGQLISLSTWDCDPDVLDLIGRNCPLLERLDLLVLSLHRPRIKAVDAIVNGCQGLRELSITMACDACDAPYHHAEEKSPAFASFLLFPS</sequence>
<reference evidence="3 4" key="1">
    <citation type="journal article" date="2018" name="Cell">
        <title>The Chara Genome: Secondary Complexity and Implications for Plant Terrestrialization.</title>
        <authorList>
            <person name="Nishiyama T."/>
            <person name="Sakayama H."/>
            <person name="Vries J.D."/>
            <person name="Buschmann H."/>
            <person name="Saint-Marcoux D."/>
            <person name="Ullrich K.K."/>
            <person name="Haas F.B."/>
            <person name="Vanderstraeten L."/>
            <person name="Becker D."/>
            <person name="Lang D."/>
            <person name="Vosolsobe S."/>
            <person name="Rombauts S."/>
            <person name="Wilhelmsson P.K.I."/>
            <person name="Janitza P."/>
            <person name="Kern R."/>
            <person name="Heyl A."/>
            <person name="Rumpler F."/>
            <person name="Villalobos L.I.A.C."/>
            <person name="Clay J.M."/>
            <person name="Skokan R."/>
            <person name="Toyoda A."/>
            <person name="Suzuki Y."/>
            <person name="Kagoshima H."/>
            <person name="Schijlen E."/>
            <person name="Tajeshwar N."/>
            <person name="Catarino B."/>
            <person name="Hetherington A.J."/>
            <person name="Saltykova A."/>
            <person name="Bonnot C."/>
            <person name="Breuninger H."/>
            <person name="Symeonidi A."/>
            <person name="Radhakrishnan G.V."/>
            <person name="Van Nieuwerburgh F."/>
            <person name="Deforce D."/>
            <person name="Chang C."/>
            <person name="Karol K.G."/>
            <person name="Hedrich R."/>
            <person name="Ulvskov P."/>
            <person name="Glockner G."/>
            <person name="Delwiche C.F."/>
            <person name="Petrasek J."/>
            <person name="Van de Peer Y."/>
            <person name="Friml J."/>
            <person name="Beilby M."/>
            <person name="Dolan L."/>
            <person name="Kohara Y."/>
            <person name="Sugano S."/>
            <person name="Fujiyama A."/>
            <person name="Delaux P.-M."/>
            <person name="Quint M."/>
            <person name="TheiBen G."/>
            <person name="Hagemann M."/>
            <person name="Harholt J."/>
            <person name="Dunand C."/>
            <person name="Zachgo S."/>
            <person name="Langdale J."/>
            <person name="Maumus F."/>
            <person name="Straeten D.V.D."/>
            <person name="Gould S.B."/>
            <person name="Rensing S.A."/>
        </authorList>
    </citation>
    <scope>NUCLEOTIDE SEQUENCE [LARGE SCALE GENOMIC DNA]</scope>
    <source>
        <strain evidence="3 4">S276</strain>
    </source>
</reference>
<dbReference type="Gene3D" id="3.80.10.10">
    <property type="entry name" value="Ribonuclease Inhibitor"/>
    <property type="match status" value="1"/>
</dbReference>
<dbReference type="EMBL" id="BFEA01000144">
    <property type="protein sequence ID" value="GBG71264.1"/>
    <property type="molecule type" value="Genomic_DNA"/>
</dbReference>
<dbReference type="Proteomes" id="UP000265515">
    <property type="component" value="Unassembled WGS sequence"/>
</dbReference>
<proteinExistence type="predicted"/>
<organism evidence="3 4">
    <name type="scientific">Chara braunii</name>
    <name type="common">Braun's stonewort</name>
    <dbReference type="NCBI Taxonomy" id="69332"/>
    <lineage>
        <taxon>Eukaryota</taxon>
        <taxon>Viridiplantae</taxon>
        <taxon>Streptophyta</taxon>
        <taxon>Charophyceae</taxon>
        <taxon>Charales</taxon>
        <taxon>Characeae</taxon>
        <taxon>Chara</taxon>
    </lineage>
</organism>
<dbReference type="Gramene" id="GBG71264">
    <property type="protein sequence ID" value="GBG71264"/>
    <property type="gene ID" value="CBR_g8685"/>
</dbReference>
<dbReference type="Pfam" id="PF12937">
    <property type="entry name" value="F-box-like"/>
    <property type="match status" value="1"/>
</dbReference>
<feature type="compositionally biased region" description="Basic and acidic residues" evidence="1">
    <location>
        <begin position="73"/>
        <end position="112"/>
    </location>
</feature>
<evidence type="ECO:0000313" key="4">
    <source>
        <dbReference type="Proteomes" id="UP000265515"/>
    </source>
</evidence>
<evidence type="ECO:0000313" key="3">
    <source>
        <dbReference type="EMBL" id="GBG71264.1"/>
    </source>
</evidence>
<feature type="compositionally biased region" description="Basic and acidic residues" evidence="1">
    <location>
        <begin position="7"/>
        <end position="34"/>
    </location>
</feature>